<evidence type="ECO:0000256" key="1">
    <source>
        <dbReference type="SAM" id="MobiDB-lite"/>
    </source>
</evidence>
<feature type="compositionally biased region" description="Low complexity" evidence="1">
    <location>
        <begin position="585"/>
        <end position="596"/>
    </location>
</feature>
<dbReference type="OrthoDB" id="580992at2"/>
<evidence type="ECO:0000313" key="4">
    <source>
        <dbReference type="Proteomes" id="UP000198415"/>
    </source>
</evidence>
<keyword evidence="4" id="KW-1185">Reference proteome</keyword>
<dbReference type="CDD" id="cd08650">
    <property type="entry name" value="FMT_core_HypX_N"/>
    <property type="match status" value="1"/>
</dbReference>
<proteinExistence type="predicted"/>
<dbReference type="InterPro" id="IPR011034">
    <property type="entry name" value="Formyl_transferase-like_C_sf"/>
</dbReference>
<protein>
    <submittedName>
        <fullName evidence="3">Putative two-component system protein, hydrogenase maturation factor HypX/HoxX</fullName>
    </submittedName>
</protein>
<dbReference type="PANTHER" id="PTHR43388:SF1">
    <property type="entry name" value="HYDROGENASE MATURATION FACTOR HOXX"/>
    <property type="match status" value="1"/>
</dbReference>
<dbReference type="RefSeq" id="WP_089292981.1">
    <property type="nucleotide sequence ID" value="NZ_BOMU01000041.1"/>
</dbReference>
<reference evidence="3 4" key="1">
    <citation type="submission" date="2017-06" db="EMBL/GenBank/DDBJ databases">
        <authorList>
            <person name="Kim H.J."/>
            <person name="Triplett B.A."/>
        </authorList>
    </citation>
    <scope>NUCLEOTIDE SEQUENCE [LARGE SCALE GENOMIC DNA]</scope>
    <source>
        <strain evidence="3 4">DSM 43151</strain>
    </source>
</reference>
<dbReference type="Pfam" id="PF02911">
    <property type="entry name" value="Formyl_trans_C"/>
    <property type="match status" value="1"/>
</dbReference>
<accession>A0A238XF73</accession>
<dbReference type="SUPFAM" id="SSF52096">
    <property type="entry name" value="ClpP/crotonase"/>
    <property type="match status" value="1"/>
</dbReference>
<organism evidence="3 4">
    <name type="scientific">Actinoplanes regularis</name>
    <dbReference type="NCBI Taxonomy" id="52697"/>
    <lineage>
        <taxon>Bacteria</taxon>
        <taxon>Bacillati</taxon>
        <taxon>Actinomycetota</taxon>
        <taxon>Actinomycetes</taxon>
        <taxon>Micromonosporales</taxon>
        <taxon>Micromonosporaceae</taxon>
        <taxon>Actinoplanes</taxon>
    </lineage>
</organism>
<gene>
    <name evidence="3" type="ORF">SAMN06264365_103366</name>
</gene>
<dbReference type="SUPFAM" id="SSF50486">
    <property type="entry name" value="FMT C-terminal domain-like"/>
    <property type="match status" value="1"/>
</dbReference>
<dbReference type="InterPro" id="IPR001753">
    <property type="entry name" value="Enoyl-CoA_hydra/iso"/>
</dbReference>
<dbReference type="Gene3D" id="3.90.226.10">
    <property type="entry name" value="2-enoyl-CoA Hydratase, Chain A, domain 1"/>
    <property type="match status" value="1"/>
</dbReference>
<dbReference type="Gene3D" id="3.40.50.12230">
    <property type="match status" value="1"/>
</dbReference>
<feature type="domain" description="Formyl transferase C-terminal" evidence="2">
    <location>
        <begin position="178"/>
        <end position="260"/>
    </location>
</feature>
<dbReference type="PANTHER" id="PTHR43388">
    <property type="entry name" value="HYDROGENASE MATURATION FACTOR HOXX"/>
    <property type="match status" value="1"/>
</dbReference>
<dbReference type="InterPro" id="IPR047180">
    <property type="entry name" value="HoxX-like"/>
</dbReference>
<dbReference type="EMBL" id="FZNR01000003">
    <property type="protein sequence ID" value="SNR57332.1"/>
    <property type="molecule type" value="Genomic_DNA"/>
</dbReference>
<sequence length="596" mass="64003">MRILLLVSAFNGLSQRVWCALRDAGHEVGVLLSISEREIIDGVRAAAPELILCPYLKERVPAVVWQRWRTVILHPGPVGDRGPSSLDWAISDGMRSWGVTALQAVEELDAGPIWASRTFPLPALPPRKSALYAGPVSDAALECALEVVTKAADPSFSPVPTENTPTETPGARPRALMRQTDRAFGWDEPTETILRRIRAADGSPGVRTEVGGLAVYAYDAHPGLARGSRPGTLLGRRQGAVQVATGDGSLWLGHLRPAGQYGIKLPATTALGERLRGVPNSPIEAYAEAEAPNTYRQVRYRRTGAIGWLLFDFYNGAMAPGHCRRLLAGLRHAAGQDTRVLVLRGGTEAFSNGVHLNVIEAAPDPAAAAWANIRAINQVCREIIACTRQVVVAAYAGSAGAGGVMLGLGADVVAARDGIVLNPYYDIGLFGSELHTYTLPRRVGADRAQRLIDDKLPMSTAQAVRTGLVDEVGPRHPEAYGQWLTLLAERHGDARAARKRRAAKARRLAAERIPLDVYETRELAEMSRDIYTDRSGFAAARHAFVGKLRPSATPRRLLLTGDAGPIPAPWPRTGDTGPAAERHTSAAVRPAVPVSA</sequence>
<dbReference type="PIRSF" id="PIRSF006787">
    <property type="entry name" value="Hydrgn_mat_HoxX"/>
    <property type="match status" value="1"/>
</dbReference>
<name>A0A238XF73_9ACTN</name>
<dbReference type="InterPro" id="IPR029045">
    <property type="entry name" value="ClpP/crotonase-like_dom_sf"/>
</dbReference>
<dbReference type="AlphaFoldDB" id="A0A238XF73"/>
<feature type="region of interest" description="Disordered" evidence="1">
    <location>
        <begin position="559"/>
        <end position="596"/>
    </location>
</feature>
<evidence type="ECO:0000313" key="3">
    <source>
        <dbReference type="EMBL" id="SNR57332.1"/>
    </source>
</evidence>
<dbReference type="SUPFAM" id="SSF53328">
    <property type="entry name" value="Formyltransferase"/>
    <property type="match status" value="1"/>
</dbReference>
<dbReference type="GO" id="GO:0003824">
    <property type="term" value="F:catalytic activity"/>
    <property type="evidence" value="ECO:0007669"/>
    <property type="project" value="InterPro"/>
</dbReference>
<dbReference type="InterPro" id="IPR005793">
    <property type="entry name" value="Formyl_trans_C"/>
</dbReference>
<dbReference type="InterPro" id="IPR036477">
    <property type="entry name" value="Formyl_transf_N_sf"/>
</dbReference>
<dbReference type="InterPro" id="IPR009188">
    <property type="entry name" value="NiFe-hyd_mat_HypX/HoxX"/>
</dbReference>
<dbReference type="CDD" id="cd06558">
    <property type="entry name" value="crotonase-like"/>
    <property type="match status" value="1"/>
</dbReference>
<evidence type="ECO:0000259" key="2">
    <source>
        <dbReference type="Pfam" id="PF02911"/>
    </source>
</evidence>
<dbReference type="CDD" id="cd08701">
    <property type="entry name" value="FMT_C_HypX"/>
    <property type="match status" value="1"/>
</dbReference>
<dbReference type="Pfam" id="PF00378">
    <property type="entry name" value="ECH_1"/>
    <property type="match status" value="1"/>
</dbReference>
<dbReference type="Proteomes" id="UP000198415">
    <property type="component" value="Unassembled WGS sequence"/>
</dbReference>